<dbReference type="KEGG" id="tco:Theco_2602"/>
<gene>
    <name evidence="1" type="ordered locus">Theco_2602</name>
</gene>
<sequence length="114" mass="12535">MCHPMDIVHAEVRRTTNLDGRPCAEVEVVTGDAGAANLLVYFAEAPDGGIEMVRVTENDADREIDWYDNPLHQAAVDRTDAFMNVARDGGSFGEQVLQFGSVREDVRRVLGSVE</sequence>
<dbReference type="EMBL" id="CP003255">
    <property type="protein sequence ID" value="AGA58696.1"/>
    <property type="molecule type" value="Genomic_DNA"/>
</dbReference>
<protein>
    <submittedName>
        <fullName evidence="1">Uncharacterized protein</fullName>
    </submittedName>
</protein>
<dbReference type="AlphaFoldDB" id="L0EG82"/>
<organism evidence="1 2">
    <name type="scientific">Thermobacillus composti (strain DSM 18247 / JCM 13945 / KWC4)</name>
    <dbReference type="NCBI Taxonomy" id="717605"/>
    <lineage>
        <taxon>Bacteria</taxon>
        <taxon>Bacillati</taxon>
        <taxon>Bacillota</taxon>
        <taxon>Bacilli</taxon>
        <taxon>Bacillales</taxon>
        <taxon>Paenibacillaceae</taxon>
        <taxon>Thermobacillus</taxon>
    </lineage>
</organism>
<dbReference type="HOGENOM" id="CLU_3067166_0_0_9"/>
<evidence type="ECO:0000313" key="2">
    <source>
        <dbReference type="Proteomes" id="UP000010795"/>
    </source>
</evidence>
<dbReference type="Proteomes" id="UP000010795">
    <property type="component" value="Chromosome"/>
</dbReference>
<reference evidence="2" key="1">
    <citation type="submission" date="2012-01" db="EMBL/GenBank/DDBJ databases">
        <title>Complete sequence of chromosome of Thermobacillus composti KWC4.</title>
        <authorList>
            <person name="Lucas S."/>
            <person name="Han J."/>
            <person name="Lapidus A."/>
            <person name="Cheng J.-F."/>
            <person name="Goodwin L."/>
            <person name="Pitluck S."/>
            <person name="Peters L."/>
            <person name="Ovchinnikova G."/>
            <person name="Teshima H."/>
            <person name="Detter J.C."/>
            <person name="Han C."/>
            <person name="Tapia R."/>
            <person name="Land M."/>
            <person name="Hauser L."/>
            <person name="Kyrpides N."/>
            <person name="Ivanova N."/>
            <person name="Pagani I."/>
            <person name="Anderson I."/>
            <person name="Woyke T."/>
        </authorList>
    </citation>
    <scope>NUCLEOTIDE SEQUENCE [LARGE SCALE GENOMIC DNA]</scope>
    <source>
        <strain evidence="2">DSM 18247 / JCM 13945 / KWC4</strain>
    </source>
</reference>
<name>L0EG82_THECK</name>
<evidence type="ECO:0000313" key="1">
    <source>
        <dbReference type="EMBL" id="AGA58696.1"/>
    </source>
</evidence>
<dbReference type="eggNOG" id="ENOG5034AJ1">
    <property type="taxonomic scope" value="Bacteria"/>
</dbReference>
<keyword evidence="2" id="KW-1185">Reference proteome</keyword>
<proteinExistence type="predicted"/>
<accession>L0EG82</accession>
<dbReference type="STRING" id="717605.Theco_2602"/>